<dbReference type="Gene3D" id="1.20.1280.50">
    <property type="match status" value="1"/>
</dbReference>
<sequence>MPSNGHASPTTRPSATGAAPDILTLLRSGCPPSPRQARRATRHITEAAAHITHLDDRILRRQQKIQQLASEVNTLLSKRSSYLQTVETNSSLLAPIRLLPPEILVDIFALCDSGSGCVSGLDAPIVFMQVCSAWRNLVLGSPRLWSSPCVVDGGDHLDRSFAHFTDCLEKSADCPLNISAVLYQNFDKRNPKLPDIFAQMVKHASRWRSLQLYVPLHSLNSSLSRIPQGGVPLLQQFTVWDTSPDEGGRDGGVPGIGFLKDAPNLREVHLRTPRQTLDGIELPWNQLTQLRIDCCDEPSPSPSSLTLITLLRACPNLIQCHLDLQSPTPPTTTNQTLTHINLHHLHLRIFHPTIFLPSLTLPNLQTLHIECLHHQPPWDPLSLSSFLSRSRCPLETLSIMLSQISTHELLECFTHLGDVVSVQVNTYDTTTSFDPILASLVVPPIHTNNPMKPPLCPKLKKISIFGPHFTPHPFIDFVHSRRYPNHQGVARLESVQAVAPSEVCQYLREELEGCKRDGLKLVLRDL</sequence>
<dbReference type="STRING" id="933084.A0A067PBW9"/>
<gene>
    <name evidence="1" type="ORF">JAAARDRAFT_73637</name>
</gene>
<dbReference type="EMBL" id="KL197749">
    <property type="protein sequence ID" value="KDQ51335.1"/>
    <property type="molecule type" value="Genomic_DNA"/>
</dbReference>
<proteinExistence type="predicted"/>
<evidence type="ECO:0000313" key="2">
    <source>
        <dbReference type="Proteomes" id="UP000027265"/>
    </source>
</evidence>
<dbReference type="HOGENOM" id="CLU_473304_0_0_1"/>
<dbReference type="Proteomes" id="UP000027265">
    <property type="component" value="Unassembled WGS sequence"/>
</dbReference>
<name>A0A067PBW9_9AGAM</name>
<organism evidence="1 2">
    <name type="scientific">Jaapia argillacea MUCL 33604</name>
    <dbReference type="NCBI Taxonomy" id="933084"/>
    <lineage>
        <taxon>Eukaryota</taxon>
        <taxon>Fungi</taxon>
        <taxon>Dikarya</taxon>
        <taxon>Basidiomycota</taxon>
        <taxon>Agaricomycotina</taxon>
        <taxon>Agaricomycetes</taxon>
        <taxon>Agaricomycetidae</taxon>
        <taxon>Jaapiales</taxon>
        <taxon>Jaapiaceae</taxon>
        <taxon>Jaapia</taxon>
    </lineage>
</organism>
<dbReference type="OrthoDB" id="3051796at2759"/>
<protein>
    <submittedName>
        <fullName evidence="1">Uncharacterized protein</fullName>
    </submittedName>
</protein>
<dbReference type="SUPFAM" id="SSF81383">
    <property type="entry name" value="F-box domain"/>
    <property type="match status" value="1"/>
</dbReference>
<keyword evidence="2" id="KW-1185">Reference proteome</keyword>
<dbReference type="AlphaFoldDB" id="A0A067PBW9"/>
<accession>A0A067PBW9</accession>
<dbReference type="InParanoid" id="A0A067PBW9"/>
<reference evidence="2" key="1">
    <citation type="journal article" date="2014" name="Proc. Natl. Acad. Sci. U.S.A.">
        <title>Extensive sampling of basidiomycete genomes demonstrates inadequacy of the white-rot/brown-rot paradigm for wood decay fungi.</title>
        <authorList>
            <person name="Riley R."/>
            <person name="Salamov A.A."/>
            <person name="Brown D.W."/>
            <person name="Nagy L.G."/>
            <person name="Floudas D."/>
            <person name="Held B.W."/>
            <person name="Levasseur A."/>
            <person name="Lombard V."/>
            <person name="Morin E."/>
            <person name="Otillar R."/>
            <person name="Lindquist E.A."/>
            <person name="Sun H."/>
            <person name="LaButti K.M."/>
            <person name="Schmutz J."/>
            <person name="Jabbour D."/>
            <person name="Luo H."/>
            <person name="Baker S.E."/>
            <person name="Pisabarro A.G."/>
            <person name="Walton J.D."/>
            <person name="Blanchette R.A."/>
            <person name="Henrissat B."/>
            <person name="Martin F."/>
            <person name="Cullen D."/>
            <person name="Hibbett D.S."/>
            <person name="Grigoriev I.V."/>
        </authorList>
    </citation>
    <scope>NUCLEOTIDE SEQUENCE [LARGE SCALE GENOMIC DNA]</scope>
    <source>
        <strain evidence="2">MUCL 33604</strain>
    </source>
</reference>
<evidence type="ECO:0000313" key="1">
    <source>
        <dbReference type="EMBL" id="KDQ51335.1"/>
    </source>
</evidence>
<dbReference type="InterPro" id="IPR036047">
    <property type="entry name" value="F-box-like_dom_sf"/>
</dbReference>
<dbReference type="SUPFAM" id="SSF52047">
    <property type="entry name" value="RNI-like"/>
    <property type="match status" value="1"/>
</dbReference>